<dbReference type="UniPathway" id="UPA00193"/>
<dbReference type="InterPro" id="IPR015421">
    <property type="entry name" value="PyrdxlP-dep_Trfase_major"/>
</dbReference>
<organism evidence="4 7">
    <name type="scientific">Plasmodium yoelii</name>
    <dbReference type="NCBI Taxonomy" id="5861"/>
    <lineage>
        <taxon>Eukaryota</taxon>
        <taxon>Sar</taxon>
        <taxon>Alveolata</taxon>
        <taxon>Apicomplexa</taxon>
        <taxon>Aconoidasida</taxon>
        <taxon>Haemosporida</taxon>
        <taxon>Plasmodiidae</taxon>
        <taxon>Plasmodium</taxon>
        <taxon>Plasmodium (Vinckeia)</taxon>
    </lineage>
</organism>
<reference evidence="5" key="4">
    <citation type="submission" date="2019-05" db="EMBL/GenBank/DDBJ databases">
        <authorList>
            <consortium name="Pathogen Informatics"/>
        </authorList>
    </citation>
    <scope>NUCLEOTIDE SEQUENCE</scope>
    <source>
        <strain evidence="5">17X</strain>
    </source>
</reference>
<evidence type="ECO:0000313" key="6">
    <source>
        <dbReference type="Proteomes" id="UP000072874"/>
    </source>
</evidence>
<keyword evidence="4" id="KW-0808">Transferase</keyword>
<sequence length="484" mass="57100">MKIVKELSKKGKIKWRRFISSQSLQNYNSLKNVDEDNYNILSTYKNKSYLNLSICNNVIPKYVHDCLVNNLNKNATLNLEHLKIIEDRALAAFNLENKYWGCVFNTSSHTEYTNSMDEYFLLKLFKNFVNYQSKIMIITFTLLGKELQEKNNKEESRMDKNILDEFYNILYIKNNDKINYMEIKNQCEQFNPDLIYIDETNNPYNFNYEFITTLRNIKRKINNNVYNGKSGVEDKNNTLVITNISNKASFIIGNFISSPFSQADIVFSYLNENIRANNCYIIFYRKGFKNISTQGKLICYEYEDNLKKTYFQNNVNNIICSLSTSFKCIQNCEFKEYIYQINKNINILFLYLNKKYFNIHFDQNNNFLNTACSNSLFNIQEYHIFCKKLNIFFDIININKSTYVQKSFNIGTNYLTALGMEEHDMKYVSEFINQSILLYLYTKQKSANSNLTFLEYLESSFISSDILALSNDIHSFVSMFPSPS</sequence>
<dbReference type="InterPro" id="IPR039429">
    <property type="entry name" value="SHMT-like_dom"/>
</dbReference>
<dbReference type="VEuPathDB" id="PlasmoDB:PY17X_1323600"/>
<dbReference type="OrthoDB" id="392000at2759"/>
<dbReference type="GO" id="GO:0004372">
    <property type="term" value="F:glycine hydroxymethyltransferase activity"/>
    <property type="evidence" value="ECO:0007669"/>
    <property type="project" value="UniProtKB-EC"/>
</dbReference>
<reference evidence="6 7" key="1">
    <citation type="journal article" date="2014" name="BMC Biol.">
        <title>A comprehensive evaluation of rodent malaria parasite genomes and gene expression.</title>
        <authorList>
            <person name="Otto T.D."/>
            <person name="Bohme U."/>
            <person name="Jackson A.P."/>
            <person name="Hunt M."/>
            <person name="Franke-Fayard B."/>
            <person name="Hoeijmakers W.A."/>
            <person name="Religa A.A."/>
            <person name="Robertson L."/>
            <person name="Sanders M."/>
            <person name="Ogun S.A."/>
            <person name="Cunningham D."/>
            <person name="Erhart A."/>
            <person name="Billker O."/>
            <person name="Khan S.M."/>
            <person name="Stunnenberg H.G."/>
            <person name="Langhorne J."/>
            <person name="Holder A.A."/>
            <person name="Waters A.P."/>
            <person name="Newbold C.I."/>
            <person name="Pain A."/>
            <person name="Berriman M."/>
            <person name="Janse C.J."/>
        </authorList>
    </citation>
    <scope>NUCLEOTIDE SEQUENCE [LARGE SCALE GENOMIC DNA]</scope>
    <source>
        <strain evidence="5 6">17X</strain>
        <strain evidence="4 7">YM</strain>
    </source>
</reference>
<gene>
    <name evidence="5" type="ORF">PY17X_1323600</name>
    <name evidence="4" type="ORF">PYYM_1320600</name>
</gene>
<protein>
    <submittedName>
        <fullName evidence="4">Serine hydroxymethyltransferase, putative</fullName>
        <ecNumber evidence="4">2.1.2.1</ecNumber>
    </submittedName>
</protein>
<keyword evidence="2" id="KW-0663">Pyridoxal phosphate</keyword>
<name>A0A078KGI4_PLAYE</name>
<dbReference type="GO" id="GO:0005739">
    <property type="term" value="C:mitochondrion"/>
    <property type="evidence" value="ECO:0007669"/>
    <property type="project" value="TreeGrafter"/>
</dbReference>
<comment type="cofactor">
    <cofactor evidence="1">
        <name>pyridoxal 5'-phosphate</name>
        <dbReference type="ChEBI" id="CHEBI:597326"/>
    </cofactor>
</comment>
<dbReference type="RefSeq" id="XP_726175.1">
    <property type="nucleotide sequence ID" value="XM_721082.1"/>
</dbReference>
<evidence type="ECO:0000259" key="3">
    <source>
        <dbReference type="Pfam" id="PF00464"/>
    </source>
</evidence>
<evidence type="ECO:0000256" key="1">
    <source>
        <dbReference type="ARBA" id="ARBA00001933"/>
    </source>
</evidence>
<reference evidence="5" key="2">
    <citation type="submission" date="2014-05" db="EMBL/GenBank/DDBJ databases">
        <authorList>
            <person name="Aslett M.A."/>
            <person name="De Silva N."/>
        </authorList>
    </citation>
    <scope>NUCLEOTIDE SEQUENCE</scope>
    <source>
        <strain evidence="5">17X</strain>
    </source>
</reference>
<dbReference type="PANTHER" id="PTHR11680:SF35">
    <property type="entry name" value="SERINE HYDROXYMETHYLTRANSFERASE 1"/>
    <property type="match status" value="1"/>
</dbReference>
<dbReference type="SUPFAM" id="SSF53383">
    <property type="entry name" value="PLP-dependent transferases"/>
    <property type="match status" value="1"/>
</dbReference>
<dbReference type="PANTHER" id="PTHR11680">
    <property type="entry name" value="SERINE HYDROXYMETHYLTRANSFERASE"/>
    <property type="match status" value="1"/>
</dbReference>
<dbReference type="GO" id="GO:0032259">
    <property type="term" value="P:methylation"/>
    <property type="evidence" value="ECO:0007669"/>
    <property type="project" value="UniProtKB-KW"/>
</dbReference>
<dbReference type="InterPro" id="IPR049943">
    <property type="entry name" value="Ser_HO-MeTrfase-like"/>
</dbReference>
<dbReference type="GO" id="GO:0035999">
    <property type="term" value="P:tetrahydrofolate interconversion"/>
    <property type="evidence" value="ECO:0007669"/>
    <property type="project" value="UniProtKB-UniPathway"/>
</dbReference>
<reference evidence="4" key="3">
    <citation type="submission" date="2014-05" db="EMBL/GenBank/DDBJ databases">
        <authorList>
            <person name="Aslett A.Martin."/>
            <person name="De Silva Nishadi"/>
        </authorList>
    </citation>
    <scope>NUCLEOTIDE SEQUENCE</scope>
    <source>
        <strain evidence="4">YM</strain>
    </source>
</reference>
<proteinExistence type="predicted"/>
<dbReference type="GO" id="GO:0030170">
    <property type="term" value="F:pyridoxal phosphate binding"/>
    <property type="evidence" value="ECO:0007669"/>
    <property type="project" value="TreeGrafter"/>
</dbReference>
<dbReference type="Gene3D" id="3.40.640.10">
    <property type="entry name" value="Type I PLP-dependent aspartate aminotransferase-like (Major domain)"/>
    <property type="match status" value="1"/>
</dbReference>
<dbReference type="InterPro" id="IPR015424">
    <property type="entry name" value="PyrdxlP-dep_Trfase"/>
</dbReference>
<dbReference type="VEuPathDB" id="PlasmoDB:PYYM_1320600"/>
<dbReference type="VEuPathDB" id="PlasmoDB:PY00669"/>
<dbReference type="Pfam" id="PF00464">
    <property type="entry name" value="SHMT"/>
    <property type="match status" value="1"/>
</dbReference>
<dbReference type="EMBL" id="LM993667">
    <property type="protein sequence ID" value="VTZ80613.1"/>
    <property type="molecule type" value="Genomic_DNA"/>
</dbReference>
<dbReference type="VEuPathDB" id="PlasmoDB:Py17XNL_001303097"/>
<dbReference type="GeneID" id="3791515"/>
<evidence type="ECO:0000313" key="4">
    <source>
        <dbReference type="EMBL" id="CDU19856.1"/>
    </source>
</evidence>
<feature type="domain" description="Serine hydroxymethyltransferase-like" evidence="3">
    <location>
        <begin position="83"/>
        <end position="432"/>
    </location>
</feature>
<dbReference type="KEGG" id="pyo:PY17X_1323600"/>
<accession>A0A078KGI4</accession>
<dbReference type="InterPro" id="IPR015422">
    <property type="entry name" value="PyrdxlP-dep_Trfase_small"/>
</dbReference>
<dbReference type="Gene3D" id="3.90.1150.10">
    <property type="entry name" value="Aspartate Aminotransferase, domain 1"/>
    <property type="match status" value="1"/>
</dbReference>
<dbReference type="AlphaFoldDB" id="A0A078KGI4"/>
<evidence type="ECO:0000313" key="7">
    <source>
        <dbReference type="Proteomes" id="UP000072904"/>
    </source>
</evidence>
<dbReference type="Proteomes" id="UP000072874">
    <property type="component" value="Chromosome 13"/>
</dbReference>
<dbReference type="EMBL" id="LK934641">
    <property type="protein sequence ID" value="CDU19856.1"/>
    <property type="molecule type" value="Genomic_DNA"/>
</dbReference>
<dbReference type="GO" id="GO:0019264">
    <property type="term" value="P:glycine biosynthetic process from serine"/>
    <property type="evidence" value="ECO:0007669"/>
    <property type="project" value="TreeGrafter"/>
</dbReference>
<evidence type="ECO:0000313" key="5">
    <source>
        <dbReference type="EMBL" id="VTZ80613.1"/>
    </source>
</evidence>
<dbReference type="OMA" id="NENMRAH"/>
<keyword evidence="4" id="KW-0489">Methyltransferase</keyword>
<dbReference type="EC" id="2.1.2.1" evidence="4"/>
<dbReference type="GO" id="GO:0008168">
    <property type="term" value="F:methyltransferase activity"/>
    <property type="evidence" value="ECO:0007669"/>
    <property type="project" value="UniProtKB-KW"/>
</dbReference>
<dbReference type="Proteomes" id="UP000072904">
    <property type="component" value="Chromosome 13"/>
</dbReference>
<evidence type="ECO:0000256" key="2">
    <source>
        <dbReference type="ARBA" id="ARBA00022898"/>
    </source>
</evidence>